<dbReference type="SUPFAM" id="SSF110395">
    <property type="entry name" value="CutC-like"/>
    <property type="match status" value="1"/>
</dbReference>
<dbReference type="AlphaFoldDB" id="A0A0W0SHR7"/>
<dbReference type="EMBL" id="LNXW01000008">
    <property type="protein sequence ID" value="KTC82637.1"/>
    <property type="molecule type" value="Genomic_DNA"/>
</dbReference>
<reference evidence="2 3" key="1">
    <citation type="submission" date="2015-11" db="EMBL/GenBank/DDBJ databases">
        <title>Genomic analysis of 38 Legionella species identifies large and diverse effector repertoires.</title>
        <authorList>
            <person name="Burstein D."/>
            <person name="Amaro F."/>
            <person name="Zusman T."/>
            <person name="Lifshitz Z."/>
            <person name="Cohen O."/>
            <person name="Gilbert J.A."/>
            <person name="Pupko T."/>
            <person name="Shuman H.A."/>
            <person name="Segal G."/>
        </authorList>
    </citation>
    <scope>NUCLEOTIDE SEQUENCE [LARGE SCALE GENOMIC DNA]</scope>
    <source>
        <strain evidence="2 3">ORW</strain>
    </source>
</reference>
<sequence length="242" mass="26368">MRLPKILYISFALPIVCSAGTMGNVSPSKLWSVPIQGGFFGASQGKEQHIDIDGLIGNQYTLESNSQISGLVGVGLYFNGPSFHWLQLSYGVDAFYLGQTKVRGDIIQEDLFTNFSYQYSIQNVPVYAAAKALISTNNPKYNITVDAGIGPNFMWTSGYHETPLEDFAIPDNAFEGASTTHFSVMAGAGIRLNNIIGPMPVECGYRFFYLGKSHLNAVNDQYLDNLTTGDTYANALVCAVTL</sequence>
<evidence type="ECO:0000256" key="1">
    <source>
        <dbReference type="SAM" id="SignalP"/>
    </source>
</evidence>
<proteinExistence type="predicted"/>
<dbReference type="OrthoDB" id="5642268at2"/>
<comment type="caution">
    <text evidence="2">The sequence shown here is derived from an EMBL/GenBank/DDBJ whole genome shotgun (WGS) entry which is preliminary data.</text>
</comment>
<organism evidence="2 3">
    <name type="scientific">Legionella cherrii</name>
    <dbReference type="NCBI Taxonomy" id="28084"/>
    <lineage>
        <taxon>Bacteria</taxon>
        <taxon>Pseudomonadati</taxon>
        <taxon>Pseudomonadota</taxon>
        <taxon>Gammaproteobacteria</taxon>
        <taxon>Legionellales</taxon>
        <taxon>Legionellaceae</taxon>
        <taxon>Legionella</taxon>
    </lineage>
</organism>
<dbReference type="Proteomes" id="UP000054921">
    <property type="component" value="Unassembled WGS sequence"/>
</dbReference>
<accession>A0A0W0SHR7</accession>
<dbReference type="InterPro" id="IPR036822">
    <property type="entry name" value="CutC-like_dom_sf"/>
</dbReference>
<evidence type="ECO:0000313" key="3">
    <source>
        <dbReference type="Proteomes" id="UP000054921"/>
    </source>
</evidence>
<evidence type="ECO:0000313" key="2">
    <source>
        <dbReference type="EMBL" id="KTC82637.1"/>
    </source>
</evidence>
<name>A0A0W0SHR7_9GAMM</name>
<feature type="signal peptide" evidence="1">
    <location>
        <begin position="1"/>
        <end position="19"/>
    </location>
</feature>
<feature type="chain" id="PRO_5006911999" description="Outer membrane protein beta-barrel domain-containing protein" evidence="1">
    <location>
        <begin position="20"/>
        <end position="242"/>
    </location>
</feature>
<keyword evidence="1" id="KW-0732">Signal</keyword>
<protein>
    <recommendedName>
        <fullName evidence="4">Outer membrane protein beta-barrel domain-containing protein</fullName>
    </recommendedName>
</protein>
<gene>
    <name evidence="2" type="ORF">Lche_0317</name>
</gene>
<evidence type="ECO:0008006" key="4">
    <source>
        <dbReference type="Google" id="ProtNLM"/>
    </source>
</evidence>
<dbReference type="PATRIC" id="fig|28084.5.peg.341"/>
<dbReference type="RefSeq" id="WP_058387274.1">
    <property type="nucleotide sequence ID" value="NZ_LNXW01000008.1"/>
</dbReference>